<accession>A0A7J8VVZ1</accession>
<dbReference type="EMBL" id="JABFAB010000012">
    <property type="protein sequence ID" value="MBA0666589.1"/>
    <property type="molecule type" value="Genomic_DNA"/>
</dbReference>
<dbReference type="PANTHER" id="PTHR12741:SF7">
    <property type="entry name" value="CALLOSE SYNTHASE 12"/>
    <property type="match status" value="1"/>
</dbReference>
<dbReference type="OrthoDB" id="1880850at2759"/>
<protein>
    <recommendedName>
        <fullName evidence="1">Callose synthase helical domain-containing protein</fullName>
    </recommendedName>
</protein>
<dbReference type="PANTHER" id="PTHR12741">
    <property type="entry name" value="LYST-INTERACTING PROTEIN LIP5 DOPAMINE RESPONSIVE PROTEIN DRG-1"/>
    <property type="match status" value="1"/>
</dbReference>
<evidence type="ECO:0000259" key="1">
    <source>
        <dbReference type="Pfam" id="PF25968"/>
    </source>
</evidence>
<dbReference type="GO" id="GO:0005886">
    <property type="term" value="C:plasma membrane"/>
    <property type="evidence" value="ECO:0007669"/>
    <property type="project" value="TreeGrafter"/>
</dbReference>
<evidence type="ECO:0000313" key="3">
    <source>
        <dbReference type="Proteomes" id="UP000593573"/>
    </source>
</evidence>
<dbReference type="Pfam" id="PF25968">
    <property type="entry name" value="CALS1"/>
    <property type="match status" value="1"/>
</dbReference>
<reference evidence="2 3" key="1">
    <citation type="journal article" date="2019" name="Genome Biol. Evol.">
        <title>Insights into the evolution of the New World diploid cottons (Gossypium, subgenus Houzingenia) based on genome sequencing.</title>
        <authorList>
            <person name="Grover C.E."/>
            <person name="Arick M.A. 2nd"/>
            <person name="Thrash A."/>
            <person name="Conover J.L."/>
            <person name="Sanders W.S."/>
            <person name="Peterson D.G."/>
            <person name="Frelichowski J.E."/>
            <person name="Scheffler J.A."/>
            <person name="Scheffler B.E."/>
            <person name="Wendel J.F."/>
        </authorList>
    </citation>
    <scope>NUCLEOTIDE SEQUENCE [LARGE SCALE GENOMIC DNA]</scope>
    <source>
        <strain evidence="2">57</strain>
        <tissue evidence="2">Leaf</tissue>
    </source>
</reference>
<evidence type="ECO:0000313" key="2">
    <source>
        <dbReference type="EMBL" id="MBA0666589.1"/>
    </source>
</evidence>
<feature type="domain" description="Callose synthase helical" evidence="1">
    <location>
        <begin position="8"/>
        <end position="171"/>
    </location>
</feature>
<organism evidence="2 3">
    <name type="scientific">Gossypium klotzschianum</name>
    <dbReference type="NCBI Taxonomy" id="34286"/>
    <lineage>
        <taxon>Eukaryota</taxon>
        <taxon>Viridiplantae</taxon>
        <taxon>Streptophyta</taxon>
        <taxon>Embryophyta</taxon>
        <taxon>Tracheophyta</taxon>
        <taxon>Spermatophyta</taxon>
        <taxon>Magnoliopsida</taxon>
        <taxon>eudicotyledons</taxon>
        <taxon>Gunneridae</taxon>
        <taxon>Pentapetalae</taxon>
        <taxon>rosids</taxon>
        <taxon>malvids</taxon>
        <taxon>Malvales</taxon>
        <taxon>Malvaceae</taxon>
        <taxon>Malvoideae</taxon>
        <taxon>Gossypium</taxon>
    </lineage>
</organism>
<sequence length="194" mass="23026">MLQKELVDAPDKWLWRKINKNEYRRCAVIEAYDSIKHMMLEILNARSEEHSVFAVLFHEIDHSIKIEKFTKTFKMTSLPQIHLKLIQLVEILTKPKKDVSQVVYILQALYEIVVRDFFKDQRTIEQLREDGLAPRDPTTMAGLLFEKAVKLPDPDDEKFYRQVRRLHTILTSRDSMQNIPVNLEARRRIAFFSN</sequence>
<dbReference type="AlphaFoldDB" id="A0A7J8VVZ1"/>
<dbReference type="Proteomes" id="UP000593573">
    <property type="component" value="Unassembled WGS sequence"/>
</dbReference>
<dbReference type="InterPro" id="IPR058851">
    <property type="entry name" value="CALS1_helical"/>
</dbReference>
<gene>
    <name evidence="2" type="ORF">Goklo_002984</name>
</gene>
<name>A0A7J8VVZ1_9ROSI</name>
<proteinExistence type="predicted"/>
<keyword evidence="3" id="KW-1185">Reference proteome</keyword>
<comment type="caution">
    <text evidence="2">The sequence shown here is derived from an EMBL/GenBank/DDBJ whole genome shotgun (WGS) entry which is preliminary data.</text>
</comment>
<dbReference type="GO" id="GO:0046527">
    <property type="term" value="F:glucosyltransferase activity"/>
    <property type="evidence" value="ECO:0007669"/>
    <property type="project" value="TreeGrafter"/>
</dbReference>